<feature type="region of interest" description="Disordered" evidence="1">
    <location>
        <begin position="71"/>
        <end position="152"/>
    </location>
</feature>
<sequence length="152" mass="16017">MVLGDANVSWPEVKKLCTAADIDRLACLAVAAINSGSMDQASYTKAANQFGGGIKPDSYKRGLWVISKKIKDAQAKGDGASPTQSPTKGTPKGGKAAKRKAADHADHDDEEAKTPKSNKKAKAVKKEAVADEVPYSPAQQGAAPDELDDYFK</sequence>
<feature type="compositionally biased region" description="Basic and acidic residues" evidence="1">
    <location>
        <begin position="100"/>
        <end position="114"/>
    </location>
</feature>
<evidence type="ECO:0000313" key="3">
    <source>
        <dbReference type="Proteomes" id="UP001310594"/>
    </source>
</evidence>
<dbReference type="EMBL" id="JAVRQU010000010">
    <property type="protein sequence ID" value="KAK5698253.1"/>
    <property type="molecule type" value="Genomic_DNA"/>
</dbReference>
<protein>
    <submittedName>
        <fullName evidence="2">Uncharacterized protein</fullName>
    </submittedName>
</protein>
<accession>A0AAN8A1H5</accession>
<dbReference type="AlphaFoldDB" id="A0AAN8A1H5"/>
<comment type="caution">
    <text evidence="2">The sequence shown here is derived from an EMBL/GenBank/DDBJ whole genome shotgun (WGS) entry which is preliminary data.</text>
</comment>
<evidence type="ECO:0000256" key="1">
    <source>
        <dbReference type="SAM" id="MobiDB-lite"/>
    </source>
</evidence>
<dbReference type="Proteomes" id="UP001310594">
    <property type="component" value="Unassembled WGS sequence"/>
</dbReference>
<reference evidence="2" key="1">
    <citation type="submission" date="2023-08" db="EMBL/GenBank/DDBJ databases">
        <title>Black Yeasts Isolated from many extreme environments.</title>
        <authorList>
            <person name="Coleine C."/>
            <person name="Stajich J.E."/>
            <person name="Selbmann L."/>
        </authorList>
    </citation>
    <scope>NUCLEOTIDE SEQUENCE</scope>
    <source>
        <strain evidence="2">CCFEE 5810</strain>
    </source>
</reference>
<proteinExistence type="predicted"/>
<organism evidence="2 3">
    <name type="scientific">Elasticomyces elasticus</name>
    <dbReference type="NCBI Taxonomy" id="574655"/>
    <lineage>
        <taxon>Eukaryota</taxon>
        <taxon>Fungi</taxon>
        <taxon>Dikarya</taxon>
        <taxon>Ascomycota</taxon>
        <taxon>Pezizomycotina</taxon>
        <taxon>Dothideomycetes</taxon>
        <taxon>Dothideomycetidae</taxon>
        <taxon>Mycosphaerellales</taxon>
        <taxon>Teratosphaeriaceae</taxon>
        <taxon>Elasticomyces</taxon>
    </lineage>
</organism>
<name>A0AAN8A1H5_9PEZI</name>
<gene>
    <name evidence="2" type="ORF">LTR97_007214</name>
</gene>
<evidence type="ECO:0000313" key="2">
    <source>
        <dbReference type="EMBL" id="KAK5698253.1"/>
    </source>
</evidence>